<name>A0ABV8TCF7_9ACTN</name>
<dbReference type="EMBL" id="JBHSDP010000011">
    <property type="protein sequence ID" value="MFC4328321.1"/>
    <property type="molecule type" value="Genomic_DNA"/>
</dbReference>
<evidence type="ECO:0000313" key="1">
    <source>
        <dbReference type="EMBL" id="MFC4328321.1"/>
    </source>
</evidence>
<dbReference type="RefSeq" id="WP_381738493.1">
    <property type="nucleotide sequence ID" value="NZ_JBHSDP010000011.1"/>
</dbReference>
<dbReference type="Proteomes" id="UP001595824">
    <property type="component" value="Unassembled WGS sequence"/>
</dbReference>
<keyword evidence="2" id="KW-1185">Reference proteome</keyword>
<reference evidence="2" key="1">
    <citation type="journal article" date="2019" name="Int. J. Syst. Evol. Microbiol.">
        <title>The Global Catalogue of Microorganisms (GCM) 10K type strain sequencing project: providing services to taxonomists for standard genome sequencing and annotation.</title>
        <authorList>
            <consortium name="The Broad Institute Genomics Platform"/>
            <consortium name="The Broad Institute Genome Sequencing Center for Infectious Disease"/>
            <person name="Wu L."/>
            <person name="Ma J."/>
        </authorList>
    </citation>
    <scope>NUCLEOTIDE SEQUENCE [LARGE SCALE GENOMIC DNA]</scope>
    <source>
        <strain evidence="2">PCU 347</strain>
    </source>
</reference>
<proteinExistence type="predicted"/>
<accession>A0ABV8TCF7</accession>
<gene>
    <name evidence="1" type="ORF">ACFPC0_10835</name>
</gene>
<comment type="caution">
    <text evidence="1">The sequence shown here is derived from an EMBL/GenBank/DDBJ whole genome shotgun (WGS) entry which is preliminary data.</text>
</comment>
<protein>
    <submittedName>
        <fullName evidence="1">Uncharacterized protein</fullName>
    </submittedName>
</protein>
<evidence type="ECO:0000313" key="2">
    <source>
        <dbReference type="Proteomes" id="UP001595824"/>
    </source>
</evidence>
<organism evidence="1 2">
    <name type="scientific">Streptomyces andamanensis</name>
    <dbReference type="NCBI Taxonomy" id="1565035"/>
    <lineage>
        <taxon>Bacteria</taxon>
        <taxon>Bacillati</taxon>
        <taxon>Actinomycetota</taxon>
        <taxon>Actinomycetes</taxon>
        <taxon>Kitasatosporales</taxon>
        <taxon>Streptomycetaceae</taxon>
        <taxon>Streptomyces</taxon>
    </lineage>
</organism>
<sequence length="129" mass="14067">MQHWTGTLAYTDRPTRTGTTLAHPERLLTRPLPLPLFLNEMDGHPVGAVTTLSIHADEVRAEGTIRDGILTPGRPLPVGIDVIPEDADTSSGHALMRRWRIAAASVLNDPEHRAPAWPGTTIRLKGDSQ</sequence>